<dbReference type="AlphaFoldDB" id="A0A972FKY8"/>
<comment type="caution">
    <text evidence="2">The sequence shown here is derived from an EMBL/GenBank/DDBJ whole genome shotgun (WGS) entry which is preliminary data.</text>
</comment>
<sequence>MKKQISFLFSIFWCLLCSAQDIQVTPKGVYAEINVEKDNAAGTALLGDDAVQKEKAAKQILEKPNDYNPGVLYALSDYLFSADKKDDATFWFYVAQLRARIDANICAEESAKQAVGVLNQTFGPTINEYAFKDKAKLETTVNRVVDFVMKNPENYDRRWINLYGMGAMMSGMEGAEKETQAPVLSHPKNEWNSIREKTIKDYYDGFVSFVKK</sequence>
<evidence type="ECO:0000256" key="1">
    <source>
        <dbReference type="SAM" id="SignalP"/>
    </source>
</evidence>
<gene>
    <name evidence="2" type="ORF">G6047_07840</name>
</gene>
<accession>A0A972FKY8</accession>
<feature type="signal peptide" evidence="1">
    <location>
        <begin position="1"/>
        <end position="19"/>
    </location>
</feature>
<evidence type="ECO:0000313" key="3">
    <source>
        <dbReference type="Proteomes" id="UP000712080"/>
    </source>
</evidence>
<organism evidence="2 3">
    <name type="scientific">Flavobacterium silvaticum</name>
    <dbReference type="NCBI Taxonomy" id="1852020"/>
    <lineage>
        <taxon>Bacteria</taxon>
        <taxon>Pseudomonadati</taxon>
        <taxon>Bacteroidota</taxon>
        <taxon>Flavobacteriia</taxon>
        <taxon>Flavobacteriales</taxon>
        <taxon>Flavobacteriaceae</taxon>
        <taxon>Flavobacterium</taxon>
    </lineage>
</organism>
<protein>
    <recommendedName>
        <fullName evidence="4">HEAT repeat domain-containing protein</fullName>
    </recommendedName>
</protein>
<feature type="chain" id="PRO_5037156639" description="HEAT repeat domain-containing protein" evidence="1">
    <location>
        <begin position="20"/>
        <end position="212"/>
    </location>
</feature>
<dbReference type="RefSeq" id="WP_169527045.1">
    <property type="nucleotide sequence ID" value="NZ_JAAMPU010000103.1"/>
</dbReference>
<evidence type="ECO:0008006" key="4">
    <source>
        <dbReference type="Google" id="ProtNLM"/>
    </source>
</evidence>
<reference evidence="2" key="1">
    <citation type="submission" date="2020-02" db="EMBL/GenBank/DDBJ databases">
        <title>Flavobacterium sp. genome.</title>
        <authorList>
            <person name="Jung H.S."/>
            <person name="Baek J.H."/>
            <person name="Jeon C.O."/>
        </authorList>
    </citation>
    <scope>NUCLEOTIDE SEQUENCE</scope>
    <source>
        <strain evidence="2">SE-s28</strain>
    </source>
</reference>
<evidence type="ECO:0000313" key="2">
    <source>
        <dbReference type="EMBL" id="NMH27939.1"/>
    </source>
</evidence>
<name>A0A972FKY8_9FLAO</name>
<proteinExistence type="predicted"/>
<dbReference type="Proteomes" id="UP000712080">
    <property type="component" value="Unassembled WGS sequence"/>
</dbReference>
<keyword evidence="3" id="KW-1185">Reference proteome</keyword>
<keyword evidence="1" id="KW-0732">Signal</keyword>
<dbReference type="EMBL" id="JAAMPU010000103">
    <property type="protein sequence ID" value="NMH27939.1"/>
    <property type="molecule type" value="Genomic_DNA"/>
</dbReference>